<evidence type="ECO:0000313" key="5">
    <source>
        <dbReference type="Proteomes" id="UP000396862"/>
    </source>
</evidence>
<dbReference type="AlphaFoldDB" id="A0A2P8C8H0"/>
<dbReference type="OrthoDB" id="9768080at2"/>
<keyword evidence="1" id="KW-0732">Signal</keyword>
<reference evidence="2 5" key="2">
    <citation type="submission" date="2019-10" db="EMBL/GenBank/DDBJ databases">
        <title>Prolixibacter strains distinguished by the presence of nitrate reductase genes were adept at nitrate-dependent anaerobic corrosion of metallic iron and carbon steel.</title>
        <authorList>
            <person name="Iino T."/>
            <person name="Shono N."/>
            <person name="Ito K."/>
            <person name="Nakamura R."/>
            <person name="Sueoka K."/>
            <person name="Harayama S."/>
            <person name="Ohkuma M."/>
        </authorList>
    </citation>
    <scope>NUCLEOTIDE SEQUENCE [LARGE SCALE GENOMIC DNA]</scope>
    <source>
        <strain evidence="2 5">MIC1-1</strain>
    </source>
</reference>
<dbReference type="InterPro" id="IPR023614">
    <property type="entry name" value="Porin_dom_sf"/>
</dbReference>
<dbReference type="Proteomes" id="UP000240621">
    <property type="component" value="Unassembled WGS sequence"/>
</dbReference>
<proteinExistence type="predicted"/>
<dbReference type="RefSeq" id="WP_106543257.1">
    <property type="nucleotide sequence ID" value="NZ_BLAU01000001.1"/>
</dbReference>
<evidence type="ECO:0008006" key="6">
    <source>
        <dbReference type="Google" id="ProtNLM"/>
    </source>
</evidence>
<gene>
    <name evidence="3" type="ORF">CLV93_11047</name>
    <name evidence="2" type="ORF">JCM18694_18990</name>
</gene>
<evidence type="ECO:0000256" key="1">
    <source>
        <dbReference type="SAM" id="SignalP"/>
    </source>
</evidence>
<protein>
    <recommendedName>
        <fullName evidence="6">Phosphate-selective porin O/P</fullName>
    </recommendedName>
</protein>
<evidence type="ECO:0000313" key="4">
    <source>
        <dbReference type="Proteomes" id="UP000240621"/>
    </source>
</evidence>
<evidence type="ECO:0000313" key="2">
    <source>
        <dbReference type="EMBL" id="GET21653.1"/>
    </source>
</evidence>
<feature type="signal peptide" evidence="1">
    <location>
        <begin position="1"/>
        <end position="18"/>
    </location>
</feature>
<name>A0A2P8C8H0_9BACT</name>
<feature type="chain" id="PRO_5015112110" description="Phosphate-selective porin O/P" evidence="1">
    <location>
        <begin position="19"/>
        <end position="400"/>
    </location>
</feature>
<sequence>MRTLLLLILAGIFTGVNAQTNDSLSNVYLNSADNQMLNTSRLTIGGYGEIHYNQPLNSGIRNNGSLDVHRMVLMFGYKFNNRTQFVSEIEFEHIGEVAVEQAFLQYKINNYINFRGGLLLTPMGIINEYHEPTTFNGVERPLVDKYISPTTWREVGAGFSGTYLPASLKYQVYVVNGFKSFDGSGTLSGKYGLRKGRQKGAESFMSAPNVTGKIEYFGVRGLNVGLSGYFGKTQSTLYDGVDKNDRTAIAHADSSVVGVSMVGVDARYTTGGWQLRGQYYYAGLSNTGAYNRFTATDGTPNDLGSSLMGYYAEAGYNVFRGLEKKYGELIPFARYAYLNTQNTLAPGISRNSNNEKKIITTGLTWKITPGAVIKADMQFMKSEADNAWSKTLNTGIGIMF</sequence>
<dbReference type="Proteomes" id="UP000396862">
    <property type="component" value="Unassembled WGS sequence"/>
</dbReference>
<dbReference type="Gene3D" id="2.40.160.10">
    <property type="entry name" value="Porin"/>
    <property type="match status" value="1"/>
</dbReference>
<accession>A0A2P8C8H0</accession>
<dbReference type="EMBL" id="BLAU01000001">
    <property type="protein sequence ID" value="GET21653.1"/>
    <property type="molecule type" value="Genomic_DNA"/>
</dbReference>
<comment type="caution">
    <text evidence="3">The sequence shown here is derived from an EMBL/GenBank/DDBJ whole genome shotgun (WGS) entry which is preliminary data.</text>
</comment>
<reference evidence="3 4" key="1">
    <citation type="submission" date="2018-03" db="EMBL/GenBank/DDBJ databases">
        <title>Genomic Encyclopedia of Archaeal and Bacterial Type Strains, Phase II (KMG-II): from individual species to whole genera.</title>
        <authorList>
            <person name="Goeker M."/>
        </authorList>
    </citation>
    <scope>NUCLEOTIDE SEQUENCE [LARGE SCALE GENOMIC DNA]</scope>
    <source>
        <strain evidence="3 4">DSM 27267</strain>
    </source>
</reference>
<evidence type="ECO:0000313" key="3">
    <source>
        <dbReference type="EMBL" id="PSK81263.1"/>
    </source>
</evidence>
<organism evidence="3 4">
    <name type="scientific">Prolixibacter denitrificans</name>
    <dbReference type="NCBI Taxonomy" id="1541063"/>
    <lineage>
        <taxon>Bacteria</taxon>
        <taxon>Pseudomonadati</taxon>
        <taxon>Bacteroidota</taxon>
        <taxon>Bacteroidia</taxon>
        <taxon>Marinilabiliales</taxon>
        <taxon>Prolixibacteraceae</taxon>
        <taxon>Prolixibacter</taxon>
    </lineage>
</organism>
<keyword evidence="5" id="KW-1185">Reference proteome</keyword>
<dbReference type="SUPFAM" id="SSF56935">
    <property type="entry name" value="Porins"/>
    <property type="match status" value="1"/>
</dbReference>
<dbReference type="EMBL" id="PYGC01000010">
    <property type="protein sequence ID" value="PSK81263.1"/>
    <property type="molecule type" value="Genomic_DNA"/>
</dbReference>